<accession>A0A8H8NL13</accession>
<dbReference type="AlphaFoldDB" id="A0A8H8NL13"/>
<name>A0A8H8NL13_9AGAM</name>
<dbReference type="GeneID" id="67025987"/>
<gene>
    <name evidence="1" type="ORF">RhiXN_03707</name>
</gene>
<evidence type="ECO:0000313" key="2">
    <source>
        <dbReference type="Proteomes" id="UP000650533"/>
    </source>
</evidence>
<proteinExistence type="predicted"/>
<sequence>MPCALKQMQCPSCSKNVIPKTMLWHTHNWKGQCLPKKHAAAQCTTVLQACLQSVPGQALAKALHPSTVPLPSQSTQQWHAALNQVMKHISYPPLLFTFTIKF</sequence>
<dbReference type="KEGG" id="rsx:RhiXN_03707"/>
<evidence type="ECO:0000313" key="1">
    <source>
        <dbReference type="EMBL" id="QRW15706.1"/>
    </source>
</evidence>
<protein>
    <submittedName>
        <fullName evidence="1">Uncharacterized protein</fullName>
    </submittedName>
</protein>
<organism evidence="1 2">
    <name type="scientific">Rhizoctonia solani</name>
    <dbReference type="NCBI Taxonomy" id="456999"/>
    <lineage>
        <taxon>Eukaryota</taxon>
        <taxon>Fungi</taxon>
        <taxon>Dikarya</taxon>
        <taxon>Basidiomycota</taxon>
        <taxon>Agaricomycotina</taxon>
        <taxon>Agaricomycetes</taxon>
        <taxon>Cantharellales</taxon>
        <taxon>Ceratobasidiaceae</taxon>
        <taxon>Rhizoctonia</taxon>
    </lineage>
</organism>
<dbReference type="EMBL" id="CP059658">
    <property type="protein sequence ID" value="QRW15706.1"/>
    <property type="molecule type" value="Genomic_DNA"/>
</dbReference>
<reference evidence="1" key="1">
    <citation type="submission" date="2020-05" db="EMBL/GenBank/DDBJ databases">
        <title>Evolutionary and genomic comparisons of hybrid uninucleate and nonhybrid Rhizoctonia fungi.</title>
        <authorList>
            <person name="Li C."/>
            <person name="Chen X."/>
        </authorList>
    </citation>
    <scope>NUCLEOTIDE SEQUENCE</scope>
    <source>
        <strain evidence="1">AG-1 IA</strain>
    </source>
</reference>
<dbReference type="RefSeq" id="XP_043175943.1">
    <property type="nucleotide sequence ID" value="XM_043323524.1"/>
</dbReference>
<dbReference type="Proteomes" id="UP000650533">
    <property type="component" value="Chromosome 1"/>
</dbReference>